<protein>
    <submittedName>
        <fullName evidence="1">Uncharacterized protein</fullName>
    </submittedName>
</protein>
<dbReference type="EMBL" id="BOPA01000035">
    <property type="protein sequence ID" value="GIJ18020.1"/>
    <property type="molecule type" value="Genomic_DNA"/>
</dbReference>
<keyword evidence="2" id="KW-1185">Reference proteome</keyword>
<reference evidence="1 2" key="1">
    <citation type="submission" date="2021-01" db="EMBL/GenBank/DDBJ databases">
        <title>Whole genome shotgun sequence of Verrucosispora gifhornensis NBRC 16317.</title>
        <authorList>
            <person name="Komaki H."/>
            <person name="Tamura T."/>
        </authorList>
    </citation>
    <scope>NUCLEOTIDE SEQUENCE [LARGE SCALE GENOMIC DNA]</scope>
    <source>
        <strain evidence="1 2">NBRC 16317</strain>
    </source>
</reference>
<name>A0ABQ4IJI2_9ACTN</name>
<gene>
    <name evidence="1" type="ORF">Vgi01_47040</name>
</gene>
<evidence type="ECO:0000313" key="2">
    <source>
        <dbReference type="Proteomes" id="UP000647860"/>
    </source>
</evidence>
<comment type="caution">
    <text evidence="1">The sequence shown here is derived from an EMBL/GenBank/DDBJ whole genome shotgun (WGS) entry which is preliminary data.</text>
</comment>
<evidence type="ECO:0000313" key="1">
    <source>
        <dbReference type="EMBL" id="GIJ18020.1"/>
    </source>
</evidence>
<dbReference type="Proteomes" id="UP000647860">
    <property type="component" value="Unassembled WGS sequence"/>
</dbReference>
<sequence>MPTDGPEQRAEPVHEVIPGDLVAGGGELQLVRDVLLRSGHRSRRIRFGVPLSHAKPSDVPAAQLSVGGPDSGRTHVEVRAEQTSGSYRMR</sequence>
<proteinExistence type="predicted"/>
<accession>A0ABQ4IJI2</accession>
<organism evidence="1 2">
    <name type="scientific">Micromonospora gifhornensis</name>
    <dbReference type="NCBI Taxonomy" id="84594"/>
    <lineage>
        <taxon>Bacteria</taxon>
        <taxon>Bacillati</taxon>
        <taxon>Actinomycetota</taxon>
        <taxon>Actinomycetes</taxon>
        <taxon>Micromonosporales</taxon>
        <taxon>Micromonosporaceae</taxon>
        <taxon>Micromonospora</taxon>
    </lineage>
</organism>